<dbReference type="EMBL" id="CBWK010000886">
    <property type="protein sequence ID" value="CDL13061.1"/>
    <property type="molecule type" value="Genomic_DNA"/>
</dbReference>
<comment type="caution">
    <text evidence="1">The sequence shown here is derived from an EMBL/GenBank/DDBJ whole genome shotgun (WGS) entry which is preliminary data.</text>
</comment>
<proteinExistence type="predicted"/>
<accession>W1DUC2</accession>
<evidence type="ECO:0000313" key="1">
    <source>
        <dbReference type="EMBL" id="CDL13061.1"/>
    </source>
</evidence>
<organism evidence="1 2">
    <name type="scientific">Klebsiella pneumoniae IS43</name>
    <dbReference type="NCBI Taxonomy" id="1432552"/>
    <lineage>
        <taxon>Bacteria</taxon>
        <taxon>Pseudomonadati</taxon>
        <taxon>Pseudomonadota</taxon>
        <taxon>Gammaproteobacteria</taxon>
        <taxon>Enterobacterales</taxon>
        <taxon>Enterobacteriaceae</taxon>
        <taxon>Klebsiella/Raoultella group</taxon>
        <taxon>Klebsiella</taxon>
        <taxon>Klebsiella pneumoniae complex</taxon>
    </lineage>
</organism>
<evidence type="ECO:0000313" key="2">
    <source>
        <dbReference type="Proteomes" id="UP000019183"/>
    </source>
</evidence>
<sequence length="40" mass="4658">MSPLSLWRKAAVYRAQEESAVAKAAFCFDYTALCMPRYRR</sequence>
<name>W1DUC2_KLEPN</name>
<protein>
    <submittedName>
        <fullName evidence="1">Uncharacterized protein</fullName>
    </submittedName>
</protein>
<dbReference type="Proteomes" id="UP000019183">
    <property type="component" value="Unassembled WGS sequence"/>
</dbReference>
<dbReference type="AlphaFoldDB" id="W1DUC2"/>
<reference evidence="1" key="1">
    <citation type="submission" date="2013-10" db="EMBL/GenBank/DDBJ databases">
        <title>Antibiotic resistance diversity of beta-lactamase producers in the General Hospital Vienna.</title>
        <authorList>
            <person name="Barisic I."/>
            <person name="Mitteregger D."/>
            <person name="Hirschl A.M."/>
            <person name="Noehammer C."/>
            <person name="Wiesinger-Mayr H."/>
        </authorList>
    </citation>
    <scope>NUCLEOTIDE SEQUENCE [LARGE SCALE GENOMIC DNA]</scope>
    <source>
        <strain evidence="1">IS43</strain>
    </source>
</reference>
<keyword evidence="2" id="KW-1185">Reference proteome</keyword>